<evidence type="ECO:0000256" key="1">
    <source>
        <dbReference type="ARBA" id="ARBA00022737"/>
    </source>
</evidence>
<dbReference type="InterPro" id="IPR002486">
    <property type="entry name" value="Col_cuticle_N"/>
</dbReference>
<feature type="compositionally biased region" description="Low complexity" evidence="2">
    <location>
        <begin position="118"/>
        <end position="133"/>
    </location>
</feature>
<sequence length="309" mass="31620">MNTVIVNYDSQVKAYKFVAGSALSFSLASVFAVFVTLPLMYNYVGNVRRQLSGDMLLCQGSSSELWSEVELLKHSPFISHSNRTVRQAYGGESAPATSGKAGCKPCCSPGPPGPPGKPGANGKNGKPGAAGVPGTPGREAAVCATPPPCKPCPLGPPGPTGPPGAPGDVGSRLKEHLVVQGRREHLESRDLKVLLDLLEKKDPQDSQESKPGAPANSEQLVPGEAGPPGELGPPGPPGPPGQPGAPGVPGASGPKGPNGPEGPPGPEGKPGAPGPQEVLVNQAKRGYVQNIVQLMVVCFLKMEQEDNLI</sequence>
<dbReference type="SMART" id="SM01088">
    <property type="entry name" value="Col_cuticle_N"/>
    <property type="match status" value="1"/>
</dbReference>
<dbReference type="PANTHER" id="PTHR24637">
    <property type="entry name" value="COLLAGEN"/>
    <property type="match status" value="1"/>
</dbReference>
<dbReference type="GO" id="GO:0042302">
    <property type="term" value="F:structural constituent of cuticle"/>
    <property type="evidence" value="ECO:0007669"/>
    <property type="project" value="InterPro"/>
</dbReference>
<evidence type="ECO:0000256" key="2">
    <source>
        <dbReference type="SAM" id="MobiDB-lite"/>
    </source>
</evidence>
<feature type="region of interest" description="Disordered" evidence="2">
    <location>
        <begin position="112"/>
        <end position="139"/>
    </location>
</feature>
<feature type="domain" description="Nematode cuticle collagen N-terminal" evidence="4">
    <location>
        <begin position="17"/>
        <end position="69"/>
    </location>
</feature>
<protein>
    <recommendedName>
        <fullName evidence="4">Nematode cuticle collagen N-terminal domain-containing protein</fullName>
    </recommendedName>
</protein>
<dbReference type="Pfam" id="PF01484">
    <property type="entry name" value="Col_cuticle_N"/>
    <property type="match status" value="1"/>
</dbReference>
<dbReference type="EMBL" id="CAJEWN010000347">
    <property type="protein sequence ID" value="CAD2179575.1"/>
    <property type="molecule type" value="Genomic_DNA"/>
</dbReference>
<dbReference type="PANTHER" id="PTHR24637:SF262">
    <property type="entry name" value="CUTICLE COLLAGEN 34-RELATED"/>
    <property type="match status" value="1"/>
</dbReference>
<name>A0A6V7VXC7_MELEN</name>
<accession>A0A6V7VXC7</accession>
<evidence type="ECO:0000256" key="3">
    <source>
        <dbReference type="SAM" id="Phobius"/>
    </source>
</evidence>
<dbReference type="AlphaFoldDB" id="A0A6V7VXC7"/>
<keyword evidence="3" id="KW-0472">Membrane</keyword>
<keyword evidence="3" id="KW-0812">Transmembrane</keyword>
<evidence type="ECO:0000313" key="6">
    <source>
        <dbReference type="Proteomes" id="UP000580250"/>
    </source>
</evidence>
<comment type="caution">
    <text evidence="5">The sequence shown here is derived from an EMBL/GenBank/DDBJ whole genome shotgun (WGS) entry which is preliminary data.</text>
</comment>
<dbReference type="Proteomes" id="UP000580250">
    <property type="component" value="Unassembled WGS sequence"/>
</dbReference>
<feature type="region of interest" description="Disordered" evidence="2">
    <location>
        <begin position="202"/>
        <end position="277"/>
    </location>
</feature>
<dbReference type="Pfam" id="PF01391">
    <property type="entry name" value="Collagen"/>
    <property type="match status" value="1"/>
</dbReference>
<feature type="transmembrane region" description="Helical" evidence="3">
    <location>
        <begin position="17"/>
        <end position="41"/>
    </location>
</feature>
<gene>
    <name evidence="5" type="ORF">MENT_LOCUS31584</name>
</gene>
<reference evidence="5 6" key="1">
    <citation type="submission" date="2020-08" db="EMBL/GenBank/DDBJ databases">
        <authorList>
            <person name="Koutsovoulos G."/>
            <person name="Danchin GJ E."/>
        </authorList>
    </citation>
    <scope>NUCLEOTIDE SEQUENCE [LARGE SCALE GENOMIC DNA]</scope>
</reference>
<keyword evidence="3" id="KW-1133">Transmembrane helix</keyword>
<evidence type="ECO:0000259" key="4">
    <source>
        <dbReference type="SMART" id="SM01088"/>
    </source>
</evidence>
<evidence type="ECO:0000313" key="5">
    <source>
        <dbReference type="EMBL" id="CAD2179575.1"/>
    </source>
</evidence>
<dbReference type="InterPro" id="IPR008160">
    <property type="entry name" value="Collagen"/>
</dbReference>
<organism evidence="5 6">
    <name type="scientific">Meloidogyne enterolobii</name>
    <name type="common">Root-knot nematode worm</name>
    <name type="synonym">Meloidogyne mayaguensis</name>
    <dbReference type="NCBI Taxonomy" id="390850"/>
    <lineage>
        <taxon>Eukaryota</taxon>
        <taxon>Metazoa</taxon>
        <taxon>Ecdysozoa</taxon>
        <taxon>Nematoda</taxon>
        <taxon>Chromadorea</taxon>
        <taxon>Rhabditida</taxon>
        <taxon>Tylenchina</taxon>
        <taxon>Tylenchomorpha</taxon>
        <taxon>Tylenchoidea</taxon>
        <taxon>Meloidogynidae</taxon>
        <taxon>Meloidogyninae</taxon>
        <taxon>Meloidogyne</taxon>
    </lineage>
</organism>
<feature type="compositionally biased region" description="Pro residues" evidence="2">
    <location>
        <begin position="230"/>
        <end position="243"/>
    </location>
</feature>
<proteinExistence type="predicted"/>
<keyword evidence="1" id="KW-0677">Repeat</keyword>